<proteinExistence type="predicted"/>
<dbReference type="EMBL" id="CAJVQC010000470">
    <property type="protein sequence ID" value="CAG8471731.1"/>
    <property type="molecule type" value="Genomic_DNA"/>
</dbReference>
<organism evidence="1 2">
    <name type="scientific">Racocetra persica</name>
    <dbReference type="NCBI Taxonomy" id="160502"/>
    <lineage>
        <taxon>Eukaryota</taxon>
        <taxon>Fungi</taxon>
        <taxon>Fungi incertae sedis</taxon>
        <taxon>Mucoromycota</taxon>
        <taxon>Glomeromycotina</taxon>
        <taxon>Glomeromycetes</taxon>
        <taxon>Diversisporales</taxon>
        <taxon>Gigasporaceae</taxon>
        <taxon>Racocetra</taxon>
    </lineage>
</organism>
<gene>
    <name evidence="1" type="ORF">RPERSI_LOCUS613</name>
</gene>
<protein>
    <submittedName>
        <fullName evidence="1">26089_t:CDS:1</fullName>
    </submittedName>
</protein>
<dbReference type="Proteomes" id="UP000789920">
    <property type="component" value="Unassembled WGS sequence"/>
</dbReference>
<name>A0ACA9KGE7_9GLOM</name>
<keyword evidence="2" id="KW-1185">Reference proteome</keyword>
<evidence type="ECO:0000313" key="2">
    <source>
        <dbReference type="Proteomes" id="UP000789920"/>
    </source>
</evidence>
<reference evidence="1" key="1">
    <citation type="submission" date="2021-06" db="EMBL/GenBank/DDBJ databases">
        <authorList>
            <person name="Kallberg Y."/>
            <person name="Tangrot J."/>
            <person name="Rosling A."/>
        </authorList>
    </citation>
    <scope>NUCLEOTIDE SEQUENCE</scope>
    <source>
        <strain evidence="1">MA461A</strain>
    </source>
</reference>
<evidence type="ECO:0000313" key="1">
    <source>
        <dbReference type="EMBL" id="CAG8471731.1"/>
    </source>
</evidence>
<comment type="caution">
    <text evidence="1">The sequence shown here is derived from an EMBL/GenBank/DDBJ whole genome shotgun (WGS) entry which is preliminary data.</text>
</comment>
<sequence>MPTKKSSSQNIDPETNEADNLQSKQNQINESPNRYESNESSLFATDKYQHKVLSHMNTRPTSLRIHSIELVDPLVEQSNIYNKCSSNQKDESSEDEIFSSLGQYYNSNFSEKSPHPLNIPNMKYTNSYLAVQPRFIAGAVWEKPFKKHIDILDYNVFIKQQLGVKALVTLVAIRIHVEYLIAESKGENLYYTSMVLNHVKELDNIIIDIIFLAATDYDTQVEDNQPSYNNDQNYSNQHIVNDNMHDTDNVKFDQVCEEGDINNIYNENELYDNINIFSSNDEYELMDDMQKTFDRMKSVANWNRNCPFSPFENFTNMAIFTWVTQYMIHVFNCEDFVKYRSMNETIEEQYLVEESNPFIIDPSLLICRLNVGLQDQPALSIFEFFVSKILYYYNGRWKLRSIKFCHQHPSERISIKPPANFNIPILKFYLDLYYDDFGTFRNTYHSLGLVPFGGNFKNFIKPFVEEVHQLEQGFVMNVNSIDCWISGGLAIVTADLSQGNDIAGVLHHNANFECRSCKVFKNELTNITFDIYSNGWYHQITNQEFEIISKQQTNSARLQTCSQYGLQPSPGPLDSVLHDARLKLSRQNDVVNYLIRAWVLSAKLLDKELNTLIELSKSSEPPCKSTSGRSRTPICHLYQHGSWYKGNTDGGIDDRINNMALHSIFRELIIDPYLHHLLSGWCIDNNFSIHSLQEFDQEFDQNNDIDTSSFTHLNCSEIKLRSRLDKCKIE</sequence>
<accession>A0ACA9KGE7</accession>
<feature type="non-terminal residue" evidence="1">
    <location>
        <position position="730"/>
    </location>
</feature>